<evidence type="ECO:0000313" key="4">
    <source>
        <dbReference type="EMBL" id="KAG0657782.1"/>
    </source>
</evidence>
<evidence type="ECO:0000313" key="5">
    <source>
        <dbReference type="Proteomes" id="UP000777482"/>
    </source>
</evidence>
<dbReference type="OrthoDB" id="8062037at2759"/>
<evidence type="ECO:0000256" key="3">
    <source>
        <dbReference type="SAM" id="SignalP"/>
    </source>
</evidence>
<sequence>MSPLGQLTTVVVACLACLSGTASAQSSSSTAVGAASSAGSVSASAISTALAPGTSTTSAANATEQAPGNVTVEGMVPAFANSTESALNATIQAVWSTDTARGTLTQGLTSLRDERNQTIYAGRAPRPLRVWIVQLTLTLSLTQGVVVQFNETSANLNYSSTSIPWIAYVSCDSAVQTATVPVVNNANANVTSTNATAAGNQTAMSNDLLQQAQDLGAVAVLLYSSQAQSCTLNATLLSGNASASAANGTSATSMNMTLPIFSTASQQVANIISEQFGNIAQTHRYFNSTLLTASAGNLSSILADANNGSPASAVATTATDFLLARIEPTYDPTDSDNGIVATIGRAPPTASATSSGRPAATGDASQNNGQGSTTSGAGARGSRRTSKVTLAAVGFTAGALLAGVGLLL</sequence>
<keyword evidence="2" id="KW-0472">Membrane</keyword>
<evidence type="ECO:0000256" key="2">
    <source>
        <dbReference type="SAM" id="Phobius"/>
    </source>
</evidence>
<keyword evidence="3" id="KW-0732">Signal</keyword>
<dbReference type="EMBL" id="PUHQ01000076">
    <property type="protein sequence ID" value="KAG0657782.1"/>
    <property type="molecule type" value="Genomic_DNA"/>
</dbReference>
<evidence type="ECO:0000256" key="1">
    <source>
        <dbReference type="SAM" id="MobiDB-lite"/>
    </source>
</evidence>
<gene>
    <name evidence="4" type="ORF">C6P46_006249</name>
</gene>
<feature type="transmembrane region" description="Helical" evidence="2">
    <location>
        <begin position="388"/>
        <end position="407"/>
    </location>
</feature>
<feature type="region of interest" description="Disordered" evidence="1">
    <location>
        <begin position="343"/>
        <end position="383"/>
    </location>
</feature>
<dbReference type="AlphaFoldDB" id="A0A9P7B4I3"/>
<keyword evidence="2" id="KW-1133">Transmembrane helix</keyword>
<protein>
    <submittedName>
        <fullName evidence="4">Uncharacterized protein</fullName>
    </submittedName>
</protein>
<keyword evidence="5" id="KW-1185">Reference proteome</keyword>
<name>A0A9P7B4I3_RHOMI</name>
<feature type="signal peptide" evidence="3">
    <location>
        <begin position="1"/>
        <end position="24"/>
    </location>
</feature>
<feature type="chain" id="PRO_5040194126" evidence="3">
    <location>
        <begin position="25"/>
        <end position="408"/>
    </location>
</feature>
<keyword evidence="2" id="KW-0812">Transmembrane</keyword>
<dbReference type="Proteomes" id="UP000777482">
    <property type="component" value="Unassembled WGS sequence"/>
</dbReference>
<organism evidence="4 5">
    <name type="scientific">Rhodotorula mucilaginosa</name>
    <name type="common">Yeast</name>
    <name type="synonym">Rhodotorula rubra</name>
    <dbReference type="NCBI Taxonomy" id="5537"/>
    <lineage>
        <taxon>Eukaryota</taxon>
        <taxon>Fungi</taxon>
        <taxon>Dikarya</taxon>
        <taxon>Basidiomycota</taxon>
        <taxon>Pucciniomycotina</taxon>
        <taxon>Microbotryomycetes</taxon>
        <taxon>Sporidiobolales</taxon>
        <taxon>Sporidiobolaceae</taxon>
        <taxon>Rhodotorula</taxon>
    </lineage>
</organism>
<reference evidence="4 5" key="1">
    <citation type="submission" date="2020-11" db="EMBL/GenBank/DDBJ databases">
        <title>Kefir isolates.</title>
        <authorList>
            <person name="Marcisauskas S."/>
            <person name="Kim Y."/>
            <person name="Blasche S."/>
        </authorList>
    </citation>
    <scope>NUCLEOTIDE SEQUENCE [LARGE SCALE GENOMIC DNA]</scope>
    <source>
        <strain evidence="4 5">KR</strain>
    </source>
</reference>
<accession>A0A9P7B4I3</accession>
<comment type="caution">
    <text evidence="4">The sequence shown here is derived from an EMBL/GenBank/DDBJ whole genome shotgun (WGS) entry which is preliminary data.</text>
</comment>
<proteinExistence type="predicted"/>